<reference evidence="7 8" key="1">
    <citation type="journal article" date="2014" name="PLoS ONE">
        <title>Grimontia indica AK16(T), sp. nov., Isolated from a Seawater Sample Reports the Presence of Pathogenic Genes Similar to Vibrio Genus.</title>
        <authorList>
            <person name="Singh A."/>
            <person name="Vaidya B."/>
            <person name="Khatri I."/>
            <person name="Srinivas T.N."/>
            <person name="Subramanian S."/>
            <person name="Korpole S."/>
            <person name="Pinnaka A.K."/>
        </authorList>
    </citation>
    <scope>NUCLEOTIDE SEQUENCE [LARGE SCALE GENOMIC DNA]</scope>
    <source>
        <strain evidence="7 8">AK16</strain>
    </source>
</reference>
<dbReference type="Gene3D" id="3.40.50.2300">
    <property type="match status" value="2"/>
</dbReference>
<evidence type="ECO:0000313" key="8">
    <source>
        <dbReference type="Proteomes" id="UP000011223"/>
    </source>
</evidence>
<accession>R1GX84</accession>
<feature type="transmembrane region" description="Helical" evidence="5">
    <location>
        <begin position="21"/>
        <end position="38"/>
    </location>
</feature>
<comment type="subcellular location">
    <subcellularLocation>
        <location evidence="1">Cell envelope</location>
    </subcellularLocation>
</comment>
<sequence length="338" mass="36984">MLKTVISIGYCHGGKEMKRTYLLILGFCLGFFIFPGSASENTPRVAYLVSDARIPFWDILKRGIEHRGEELGFEVDVYSAKNSKQQELQNTMKALKSGISGLIISPTNSSSAVTILKLAKKAGVPVVIADIGADDGDYISYIASDNFTGAYDLGLILSEAFSARGWKDATVGIISIPQKRENGRARTQGFLRAIDEKGYQPAGLKQQVDFSYQETYDHAIALIEANPDLKGLWLQGSDRYQAALDAIRDAGKKGEILLLCFDAEPEFPAMLENGKLVGAGMQQPFLMGEMAISTLQKHLQGKPVKKTISLPVLAVSETNVDSLMPQIRRNVLGMEDSR</sequence>
<dbReference type="InterPro" id="IPR025997">
    <property type="entry name" value="SBP_2_dom"/>
</dbReference>
<evidence type="ECO:0000256" key="4">
    <source>
        <dbReference type="ARBA" id="ARBA00022729"/>
    </source>
</evidence>
<organism evidence="7 8">
    <name type="scientific">Grimontia indica</name>
    <dbReference type="NCBI Taxonomy" id="1056512"/>
    <lineage>
        <taxon>Bacteria</taxon>
        <taxon>Pseudomonadati</taxon>
        <taxon>Pseudomonadota</taxon>
        <taxon>Gammaproteobacteria</taxon>
        <taxon>Vibrionales</taxon>
        <taxon>Vibrionaceae</taxon>
        <taxon>Grimontia</taxon>
    </lineage>
</organism>
<comment type="caution">
    <text evidence="7">The sequence shown here is derived from an EMBL/GenBank/DDBJ whole genome shotgun (WGS) entry which is preliminary data.</text>
</comment>
<dbReference type="AlphaFoldDB" id="R1GX84"/>
<keyword evidence="5" id="KW-1133">Transmembrane helix</keyword>
<evidence type="ECO:0000259" key="6">
    <source>
        <dbReference type="Pfam" id="PF13407"/>
    </source>
</evidence>
<dbReference type="GO" id="GO:0030313">
    <property type="term" value="C:cell envelope"/>
    <property type="evidence" value="ECO:0007669"/>
    <property type="project" value="UniProtKB-SubCell"/>
</dbReference>
<dbReference type="CDD" id="cd06319">
    <property type="entry name" value="PBP1_ABC_sugar_binding-like"/>
    <property type="match status" value="1"/>
</dbReference>
<dbReference type="EMBL" id="ANFM02000010">
    <property type="protein sequence ID" value="EOD80793.1"/>
    <property type="molecule type" value="Genomic_DNA"/>
</dbReference>
<evidence type="ECO:0000256" key="5">
    <source>
        <dbReference type="SAM" id="Phobius"/>
    </source>
</evidence>
<protein>
    <recommendedName>
        <fullName evidence="3">Autoinducer 2-binding periplasmic protein LuxP</fullName>
    </recommendedName>
</protein>
<keyword evidence="5" id="KW-0812">Transmembrane</keyword>
<dbReference type="GO" id="GO:0055085">
    <property type="term" value="P:transmembrane transport"/>
    <property type="evidence" value="ECO:0007669"/>
    <property type="project" value="UniProtKB-ARBA"/>
</dbReference>
<comment type="similarity">
    <text evidence="2">Belongs to the bacterial solute-binding protein 2 family.</text>
</comment>
<dbReference type="PANTHER" id="PTHR46847">
    <property type="entry name" value="D-ALLOSE-BINDING PERIPLASMIC PROTEIN-RELATED"/>
    <property type="match status" value="1"/>
</dbReference>
<dbReference type="InterPro" id="IPR028082">
    <property type="entry name" value="Peripla_BP_I"/>
</dbReference>
<dbReference type="Pfam" id="PF13407">
    <property type="entry name" value="Peripla_BP_4"/>
    <property type="match status" value="1"/>
</dbReference>
<dbReference type="GO" id="GO:0030246">
    <property type="term" value="F:carbohydrate binding"/>
    <property type="evidence" value="ECO:0007669"/>
    <property type="project" value="UniProtKB-ARBA"/>
</dbReference>
<evidence type="ECO:0000256" key="1">
    <source>
        <dbReference type="ARBA" id="ARBA00004196"/>
    </source>
</evidence>
<gene>
    <name evidence="7" type="ORF">D515_00210</name>
</gene>
<evidence type="ECO:0000256" key="2">
    <source>
        <dbReference type="ARBA" id="ARBA00007639"/>
    </source>
</evidence>
<name>R1GX84_9GAMM</name>
<evidence type="ECO:0000256" key="3">
    <source>
        <dbReference type="ARBA" id="ARBA00022181"/>
    </source>
</evidence>
<keyword evidence="5" id="KW-0472">Membrane</keyword>
<proteinExistence type="inferred from homology"/>
<dbReference type="eggNOG" id="COG1879">
    <property type="taxonomic scope" value="Bacteria"/>
</dbReference>
<dbReference type="PANTHER" id="PTHR46847:SF1">
    <property type="entry name" value="D-ALLOSE-BINDING PERIPLASMIC PROTEIN-RELATED"/>
    <property type="match status" value="1"/>
</dbReference>
<dbReference type="Proteomes" id="UP000011223">
    <property type="component" value="Unassembled WGS sequence"/>
</dbReference>
<feature type="domain" description="Periplasmic binding protein" evidence="6">
    <location>
        <begin position="45"/>
        <end position="302"/>
    </location>
</feature>
<keyword evidence="8" id="KW-1185">Reference proteome</keyword>
<keyword evidence="4" id="KW-0732">Signal</keyword>
<evidence type="ECO:0000313" key="7">
    <source>
        <dbReference type="EMBL" id="EOD80793.1"/>
    </source>
</evidence>
<dbReference type="SUPFAM" id="SSF53822">
    <property type="entry name" value="Periplasmic binding protein-like I"/>
    <property type="match status" value="1"/>
</dbReference>